<dbReference type="RefSeq" id="WP_382233336.1">
    <property type="nucleotide sequence ID" value="NZ_JBHTCC010000001.1"/>
</dbReference>
<dbReference type="InterPro" id="IPR025507">
    <property type="entry name" value="DUF4394"/>
</dbReference>
<proteinExistence type="predicted"/>
<keyword evidence="4" id="KW-1185">Reference proteome</keyword>
<feature type="signal peptide" evidence="1">
    <location>
        <begin position="1"/>
        <end position="34"/>
    </location>
</feature>
<feature type="domain" description="DUF4394" evidence="2">
    <location>
        <begin position="57"/>
        <end position="304"/>
    </location>
</feature>
<protein>
    <submittedName>
        <fullName evidence="3">DUF4394 domain-containing protein</fullName>
    </submittedName>
</protein>
<reference evidence="4" key="1">
    <citation type="journal article" date="2019" name="Int. J. Syst. Evol. Microbiol.">
        <title>The Global Catalogue of Microorganisms (GCM) 10K type strain sequencing project: providing services to taxonomists for standard genome sequencing and annotation.</title>
        <authorList>
            <consortium name="The Broad Institute Genomics Platform"/>
            <consortium name="The Broad Institute Genome Sequencing Center for Infectious Disease"/>
            <person name="Wu L."/>
            <person name="Ma J."/>
        </authorList>
    </citation>
    <scope>NUCLEOTIDE SEQUENCE [LARGE SCALE GENOMIC DNA]</scope>
    <source>
        <strain evidence="4">CCUG 36956</strain>
    </source>
</reference>
<dbReference type="EMBL" id="JBHTCC010000001">
    <property type="protein sequence ID" value="MFC7298219.1"/>
    <property type="molecule type" value="Genomic_DNA"/>
</dbReference>
<name>A0ABW2J419_9BURK</name>
<feature type="chain" id="PRO_5046479002" evidence="1">
    <location>
        <begin position="35"/>
        <end position="307"/>
    </location>
</feature>
<evidence type="ECO:0000259" key="2">
    <source>
        <dbReference type="Pfam" id="PF14339"/>
    </source>
</evidence>
<dbReference type="Proteomes" id="UP001596379">
    <property type="component" value="Unassembled WGS sequence"/>
</dbReference>
<gene>
    <name evidence="3" type="ORF">ACFQO0_07205</name>
</gene>
<accession>A0ABW2J419</accession>
<evidence type="ECO:0000313" key="3">
    <source>
        <dbReference type="EMBL" id="MFC7298219.1"/>
    </source>
</evidence>
<dbReference type="Pfam" id="PF14339">
    <property type="entry name" value="DUF4394"/>
    <property type="match status" value="1"/>
</dbReference>
<sequence length="307" mass="32218">MPKVQSPSRTPLNRCLCLSMMTAFSTVVMTHALAQTPKLSGSALPSSVWAVTTTNELIQVNAAAPGKVLQRKPIKGLMHGENLVGIDYRVSRGVLFGLTQIGRLYTINTVTGDLSPVGASVAIPGLQAQTIGFDFNPAADRIRVVSSGGMNLRFHPETGTQVDFDPKTDGVQADPSLTFAAGDTNFGKKPNVVAAAYTYNKKNEKLTTNYAIDGSLGALLMQGSEENSQPVVSPNLGQLTTIGSLGLGKLQDVSFDISDLANTPLAAVRTAKSKQTRLVQIDLKSGHATSLGILGNGEAVTGLAIEP</sequence>
<organism evidence="3 4">
    <name type="scientific">Herminiimonas aquatilis</name>
    <dbReference type="NCBI Taxonomy" id="345342"/>
    <lineage>
        <taxon>Bacteria</taxon>
        <taxon>Pseudomonadati</taxon>
        <taxon>Pseudomonadota</taxon>
        <taxon>Betaproteobacteria</taxon>
        <taxon>Burkholderiales</taxon>
        <taxon>Oxalobacteraceae</taxon>
        <taxon>Herminiimonas</taxon>
    </lineage>
</organism>
<evidence type="ECO:0000313" key="4">
    <source>
        <dbReference type="Proteomes" id="UP001596379"/>
    </source>
</evidence>
<keyword evidence="1" id="KW-0732">Signal</keyword>
<comment type="caution">
    <text evidence="3">The sequence shown here is derived from an EMBL/GenBank/DDBJ whole genome shotgun (WGS) entry which is preliminary data.</text>
</comment>
<evidence type="ECO:0000256" key="1">
    <source>
        <dbReference type="SAM" id="SignalP"/>
    </source>
</evidence>